<accession>A0ACB9PJF1</accession>
<comment type="caution">
    <text evidence="1">The sequence shown here is derived from an EMBL/GenBank/DDBJ whole genome shotgun (WGS) entry which is preliminary data.</text>
</comment>
<dbReference type="Proteomes" id="UP000828941">
    <property type="component" value="Chromosome 4"/>
</dbReference>
<keyword evidence="2" id="KW-1185">Reference proteome</keyword>
<sequence>MAEKQHLNGAYYGPSVPPPTSRSYHRPGRGDGSGCLGCCCGCLCDCILGLICKLICTIVVILGIVVLVFWLIVRPNEVKVHVTDASLTQFSYTNNTLHYNLAVNMTVRNSNRRLGIYYDNIEARALYQDARFDSDNLTPFYQGHKTTDYLNHTFQGQQVLMLGSTETSEFNKEKSDGVYNIDVNLYLRIRFKLGVFKTGKFKPKVKCQLKVPLTNGTTSGAAFEPTKCDWDY</sequence>
<name>A0ACB9PJF1_BAUVA</name>
<organism evidence="1 2">
    <name type="scientific">Bauhinia variegata</name>
    <name type="common">Purple orchid tree</name>
    <name type="synonym">Phanera variegata</name>
    <dbReference type="NCBI Taxonomy" id="167791"/>
    <lineage>
        <taxon>Eukaryota</taxon>
        <taxon>Viridiplantae</taxon>
        <taxon>Streptophyta</taxon>
        <taxon>Embryophyta</taxon>
        <taxon>Tracheophyta</taxon>
        <taxon>Spermatophyta</taxon>
        <taxon>Magnoliopsida</taxon>
        <taxon>eudicotyledons</taxon>
        <taxon>Gunneridae</taxon>
        <taxon>Pentapetalae</taxon>
        <taxon>rosids</taxon>
        <taxon>fabids</taxon>
        <taxon>Fabales</taxon>
        <taxon>Fabaceae</taxon>
        <taxon>Cercidoideae</taxon>
        <taxon>Cercideae</taxon>
        <taxon>Bauhiniinae</taxon>
        <taxon>Bauhinia</taxon>
    </lineage>
</organism>
<proteinExistence type="predicted"/>
<protein>
    <submittedName>
        <fullName evidence="1">Uncharacterized protein</fullName>
    </submittedName>
</protein>
<dbReference type="EMBL" id="CM039429">
    <property type="protein sequence ID" value="KAI4348897.1"/>
    <property type="molecule type" value="Genomic_DNA"/>
</dbReference>
<evidence type="ECO:0000313" key="1">
    <source>
        <dbReference type="EMBL" id="KAI4348897.1"/>
    </source>
</evidence>
<reference evidence="1 2" key="1">
    <citation type="journal article" date="2022" name="DNA Res.">
        <title>Chromosomal-level genome assembly of the orchid tree Bauhinia variegata (Leguminosae; Cercidoideae) supports the allotetraploid origin hypothesis of Bauhinia.</title>
        <authorList>
            <person name="Zhong Y."/>
            <person name="Chen Y."/>
            <person name="Zheng D."/>
            <person name="Pang J."/>
            <person name="Liu Y."/>
            <person name="Luo S."/>
            <person name="Meng S."/>
            <person name="Qian L."/>
            <person name="Wei D."/>
            <person name="Dai S."/>
            <person name="Zhou R."/>
        </authorList>
    </citation>
    <scope>NUCLEOTIDE SEQUENCE [LARGE SCALE GENOMIC DNA]</scope>
    <source>
        <strain evidence="1">BV-YZ2020</strain>
    </source>
</reference>
<gene>
    <name evidence="1" type="ORF">L6164_009563</name>
</gene>
<evidence type="ECO:0000313" key="2">
    <source>
        <dbReference type="Proteomes" id="UP000828941"/>
    </source>
</evidence>